<feature type="region of interest" description="Disordered" evidence="10">
    <location>
        <begin position="139"/>
        <end position="223"/>
    </location>
</feature>
<feature type="domain" description="Protein kinase" evidence="11">
    <location>
        <begin position="851"/>
        <end position="1397"/>
    </location>
</feature>
<accession>D2V2R0</accession>
<dbReference type="GO" id="GO:0003924">
    <property type="term" value="F:GTPase activity"/>
    <property type="evidence" value="ECO:0007669"/>
    <property type="project" value="InterPro"/>
</dbReference>
<dbReference type="GeneID" id="8852804"/>
<comment type="catalytic activity">
    <reaction evidence="8">
        <text>L-threonyl-[protein] + ATP = O-phospho-L-threonyl-[protein] + ADP + H(+)</text>
        <dbReference type="Rhea" id="RHEA:46608"/>
        <dbReference type="Rhea" id="RHEA-COMP:11060"/>
        <dbReference type="Rhea" id="RHEA-COMP:11605"/>
        <dbReference type="ChEBI" id="CHEBI:15378"/>
        <dbReference type="ChEBI" id="CHEBI:30013"/>
        <dbReference type="ChEBI" id="CHEBI:30616"/>
        <dbReference type="ChEBI" id="CHEBI:61977"/>
        <dbReference type="ChEBI" id="CHEBI:456216"/>
        <dbReference type="EC" id="2.7.11.1"/>
    </reaction>
</comment>
<evidence type="ECO:0000256" key="7">
    <source>
        <dbReference type="ARBA" id="ARBA00022840"/>
    </source>
</evidence>
<feature type="region of interest" description="Disordered" evidence="10">
    <location>
        <begin position="1288"/>
        <end position="1346"/>
    </location>
</feature>
<dbReference type="SMART" id="SM00220">
    <property type="entry name" value="S_TKc"/>
    <property type="match status" value="1"/>
</dbReference>
<evidence type="ECO:0000256" key="4">
    <source>
        <dbReference type="ARBA" id="ARBA00022679"/>
    </source>
</evidence>
<dbReference type="GO" id="GO:0004674">
    <property type="term" value="F:protein serine/threonine kinase activity"/>
    <property type="evidence" value="ECO:0007669"/>
    <property type="project" value="UniProtKB-KW"/>
</dbReference>
<evidence type="ECO:0000313" key="13">
    <source>
        <dbReference type="Proteomes" id="UP000006671"/>
    </source>
</evidence>
<dbReference type="GO" id="GO:0005525">
    <property type="term" value="F:GTP binding"/>
    <property type="evidence" value="ECO:0007669"/>
    <property type="project" value="InterPro"/>
</dbReference>
<evidence type="ECO:0000256" key="3">
    <source>
        <dbReference type="ARBA" id="ARBA00022527"/>
    </source>
</evidence>
<evidence type="ECO:0000259" key="11">
    <source>
        <dbReference type="PROSITE" id="PS50011"/>
    </source>
</evidence>
<feature type="compositionally biased region" description="Polar residues" evidence="10">
    <location>
        <begin position="115"/>
        <end position="126"/>
    </location>
</feature>
<dbReference type="PANTHER" id="PTHR45998:SF2">
    <property type="entry name" value="SERINE_THREONINE-PROTEIN KINASE 16"/>
    <property type="match status" value="1"/>
</dbReference>
<evidence type="ECO:0000256" key="6">
    <source>
        <dbReference type="ARBA" id="ARBA00022777"/>
    </source>
</evidence>
<dbReference type="InParanoid" id="D2V2R0"/>
<feature type="compositionally biased region" description="Polar residues" evidence="10">
    <location>
        <begin position="1327"/>
        <end position="1346"/>
    </location>
</feature>
<feature type="region of interest" description="Disordered" evidence="10">
    <location>
        <begin position="86"/>
        <end position="126"/>
    </location>
</feature>
<evidence type="ECO:0000256" key="9">
    <source>
        <dbReference type="ARBA" id="ARBA00048679"/>
    </source>
</evidence>
<dbReference type="InterPro" id="IPR001245">
    <property type="entry name" value="Ser-Thr/Tyr_kinase_cat_dom"/>
</dbReference>
<evidence type="ECO:0000256" key="1">
    <source>
        <dbReference type="ARBA" id="ARBA00008171"/>
    </source>
</evidence>
<feature type="compositionally biased region" description="Low complexity" evidence="10">
    <location>
        <begin position="1100"/>
        <end position="1117"/>
    </location>
</feature>
<dbReference type="PROSITE" id="PS51421">
    <property type="entry name" value="RAS"/>
    <property type="match status" value="1"/>
</dbReference>
<evidence type="ECO:0000256" key="2">
    <source>
        <dbReference type="ARBA" id="ARBA00012513"/>
    </source>
</evidence>
<proteinExistence type="inferred from homology"/>
<feature type="compositionally biased region" description="Low complexity" evidence="10">
    <location>
        <begin position="409"/>
        <end position="428"/>
    </location>
</feature>
<feature type="region of interest" description="Disordered" evidence="10">
    <location>
        <begin position="408"/>
        <end position="437"/>
    </location>
</feature>
<protein>
    <recommendedName>
        <fullName evidence="2">non-specific serine/threonine protein kinase</fullName>
        <ecNumber evidence="2">2.7.11.1</ecNumber>
    </recommendedName>
</protein>
<evidence type="ECO:0000256" key="10">
    <source>
        <dbReference type="SAM" id="MobiDB-lite"/>
    </source>
</evidence>
<dbReference type="Gene3D" id="1.10.510.10">
    <property type="entry name" value="Transferase(Phosphotransferase) domain 1"/>
    <property type="match status" value="1"/>
</dbReference>
<feature type="compositionally biased region" description="Low complexity" evidence="10">
    <location>
        <begin position="502"/>
        <end position="511"/>
    </location>
</feature>
<dbReference type="GO" id="GO:0005794">
    <property type="term" value="C:Golgi apparatus"/>
    <property type="evidence" value="ECO:0007669"/>
    <property type="project" value="TreeGrafter"/>
</dbReference>
<dbReference type="OMA" id="FSDYTIR"/>
<dbReference type="InterPro" id="IPR052239">
    <property type="entry name" value="Ser/Thr-specific_kinases"/>
</dbReference>
<dbReference type="InterPro" id="IPR000719">
    <property type="entry name" value="Prot_kinase_dom"/>
</dbReference>
<evidence type="ECO:0000256" key="5">
    <source>
        <dbReference type="ARBA" id="ARBA00022741"/>
    </source>
</evidence>
<dbReference type="InterPro" id="IPR011009">
    <property type="entry name" value="Kinase-like_dom_sf"/>
</dbReference>
<evidence type="ECO:0000313" key="12">
    <source>
        <dbReference type="EMBL" id="EFC49104.1"/>
    </source>
</evidence>
<keyword evidence="13" id="KW-1185">Reference proteome</keyword>
<dbReference type="SUPFAM" id="SSF56112">
    <property type="entry name" value="Protein kinase-like (PK-like)"/>
    <property type="match status" value="1"/>
</dbReference>
<dbReference type="EC" id="2.7.11.1" evidence="2"/>
<dbReference type="OrthoDB" id="10266078at2759"/>
<keyword evidence="7" id="KW-0067">ATP-binding</keyword>
<dbReference type="VEuPathDB" id="AmoebaDB:NAEGRDRAFT_63086"/>
<dbReference type="InterPro" id="IPR001806">
    <property type="entry name" value="Small_GTPase"/>
</dbReference>
<dbReference type="Gene3D" id="3.40.50.300">
    <property type="entry name" value="P-loop containing nucleotide triphosphate hydrolases"/>
    <property type="match status" value="1"/>
</dbReference>
<feature type="region of interest" description="Disordered" evidence="10">
    <location>
        <begin position="492"/>
        <end position="525"/>
    </location>
</feature>
<dbReference type="RefSeq" id="XP_002681848.1">
    <property type="nucleotide sequence ID" value="XM_002681802.1"/>
</dbReference>
<dbReference type="SMART" id="SM00173">
    <property type="entry name" value="RAS"/>
    <property type="match status" value="1"/>
</dbReference>
<comment type="similarity">
    <text evidence="1">Belongs to the protein kinase superfamily. TKL Ser/Thr protein kinase family. ROCO subfamily.</text>
</comment>
<dbReference type="PANTHER" id="PTHR45998">
    <property type="entry name" value="SERINE/THREONINE-PROTEIN KINASE 16"/>
    <property type="match status" value="1"/>
</dbReference>
<feature type="compositionally biased region" description="Low complexity" evidence="10">
    <location>
        <begin position="1305"/>
        <end position="1326"/>
    </location>
</feature>
<dbReference type="STRING" id="5762.D2V2R0"/>
<keyword evidence="5" id="KW-0547">Nucleotide-binding</keyword>
<keyword evidence="6" id="KW-0418">Kinase</keyword>
<dbReference type="Pfam" id="PF07714">
    <property type="entry name" value="PK_Tyr_Ser-Thr"/>
    <property type="match status" value="1"/>
</dbReference>
<dbReference type="KEGG" id="ngr:NAEGRDRAFT_63086"/>
<feature type="compositionally biased region" description="Polar residues" evidence="10">
    <location>
        <begin position="56"/>
        <end position="65"/>
    </location>
</feature>
<dbReference type="PROSITE" id="PS50011">
    <property type="entry name" value="PROTEIN_KINASE_DOM"/>
    <property type="match status" value="1"/>
</dbReference>
<dbReference type="EMBL" id="GG738849">
    <property type="protein sequence ID" value="EFC49104.1"/>
    <property type="molecule type" value="Genomic_DNA"/>
</dbReference>
<dbReference type="Proteomes" id="UP000006671">
    <property type="component" value="Unassembled WGS sequence"/>
</dbReference>
<name>D2V2R0_NAEGR</name>
<organism evidence="13">
    <name type="scientific">Naegleria gruberi</name>
    <name type="common">Amoeba</name>
    <dbReference type="NCBI Taxonomy" id="5762"/>
    <lineage>
        <taxon>Eukaryota</taxon>
        <taxon>Discoba</taxon>
        <taxon>Heterolobosea</taxon>
        <taxon>Tetramitia</taxon>
        <taxon>Eutetramitia</taxon>
        <taxon>Vahlkampfiidae</taxon>
        <taxon>Naegleria</taxon>
    </lineage>
</organism>
<keyword evidence="4" id="KW-0808">Transferase</keyword>
<feature type="compositionally biased region" description="Acidic residues" evidence="10">
    <location>
        <begin position="1"/>
        <end position="21"/>
    </location>
</feature>
<feature type="compositionally biased region" description="Acidic residues" evidence="10">
    <location>
        <begin position="165"/>
        <end position="176"/>
    </location>
</feature>
<dbReference type="Pfam" id="PF00071">
    <property type="entry name" value="Ras"/>
    <property type="match status" value="1"/>
</dbReference>
<dbReference type="GO" id="GO:0005524">
    <property type="term" value="F:ATP binding"/>
    <property type="evidence" value="ECO:0007669"/>
    <property type="project" value="UniProtKB-KW"/>
</dbReference>
<reference evidence="12 13" key="1">
    <citation type="journal article" date="2010" name="Cell">
        <title>The genome of Naegleria gruberi illuminates early eukaryotic versatility.</title>
        <authorList>
            <person name="Fritz-Laylin L.K."/>
            <person name="Prochnik S.E."/>
            <person name="Ginger M.L."/>
            <person name="Dacks J.B."/>
            <person name="Carpenter M.L."/>
            <person name="Field M.C."/>
            <person name="Kuo A."/>
            <person name="Paredez A."/>
            <person name="Chapman J."/>
            <person name="Pham J."/>
            <person name="Shu S."/>
            <person name="Neupane R."/>
            <person name="Cipriano M."/>
            <person name="Mancuso J."/>
            <person name="Tu H."/>
            <person name="Salamov A."/>
            <person name="Lindquist E."/>
            <person name="Shapiro H."/>
            <person name="Lucas S."/>
            <person name="Grigoriev I.V."/>
            <person name="Cande W.Z."/>
            <person name="Fulton C."/>
            <person name="Rokhsar D.S."/>
            <person name="Dawson S.C."/>
        </authorList>
    </citation>
    <scope>NUCLEOTIDE SEQUENCE [LARGE SCALE GENOMIC DNA]</scope>
    <source>
        <strain evidence="12 13">NEG-M</strain>
    </source>
</reference>
<feature type="compositionally biased region" description="Polar residues" evidence="10">
    <location>
        <begin position="147"/>
        <end position="162"/>
    </location>
</feature>
<feature type="region of interest" description="Disordered" evidence="10">
    <location>
        <begin position="1092"/>
        <end position="1119"/>
    </location>
</feature>
<feature type="region of interest" description="Disordered" evidence="10">
    <location>
        <begin position="1"/>
        <end position="72"/>
    </location>
</feature>
<sequence length="1413" mass="161025">MSSILAEEEIILIESGDEQEETSSSNSAYSSEEEEEDDQQLQNNSGKQLTRKTLPMESSPTVHDTSQFEKELKSKKNNFLSRYIHKANSSTDVVSGAGGATTFQKKKNKKQGNKSTATLETKTSRDSVQLTKFKIDDEDIIDFGKPLTSNTTSANINIQSKNNVEDESEDEQEQDGEDLRRHAISSRDDDLIKLEDVYQDSNVQQPPPPPMLVSNSNPTNESEVKIEETATTHEEPIKLEIKKELSFYQKWFGFYKNDEGETKTEPEESPRPSSAIVEVTKTAEQYPVYKIAILGEDLSDSLIAAEFLQEEVKRSTNSDETVMKKQFDFGGKPYQLELFFYDIYEQFVNMMDQCLKECDGFLIVYNVASRRSFQQVDILYEKLYRAKEGGTISMVLVGIEYSNKSNAGSPPSTTSLLLQQQQNSTTTPITNQPSPLTATSLMNLKSSTSTSGQLMQDNADLSDSSRKASIVSLSSATKYWNNNNNSTTILSNTTNNKHHSTSLRSNSSSSSIFVTSQNGKERQVSKREGLKKSLYYYVPFIEMNSDEPKSLIQQKVKEIFHDLLREIVQGGNLRYSAVKPQQLTNAQYLTGQLGSSWSGSEKSGEQAVIIENYIPPNQDSYNIVMNSVKALFTNLNVHGYCLNTPINDERELAQVEFLVDHFESYQVTCPVIEICLKRFDFRNVKLKLKQKVTPHNEQQILSFLFDIPLKKKNILQMMFTKSDENYQREINERLIFAIFIATFAKQLYSEQNQQLYDGTFMVSLEDEWNFILNLKNLFESVKKKVKEYASLEELVEDQVIRMVDWMEKKIHLKRGNEVEMLMKFLLQHVTSPIDCYGFERRIRPHVLGNRYLILKRIFSNHHSKIYKSVKVKTSSLCALKHLTNFTKSDLTEVGKGVESMILFPKHPNVMTFSDYTIRRCRSERFEIFIELPYMNGSNLEKRVEFMIRNHRFMNYLELIDVCLQSTKGLSHLHQNSIVFPSLKLEKILMNYNEEKDSSFRSTQSCVTPAGSDFKADLLLFDNSVSNSLSEAKQQELKSVIIKAFDENDTLLGDQHKSNLNVKLTDWFKPWDFSILDGTVQFKNRQVMEQYHNKQHSNEWSTIRSTTPTSTTSSTNHSTLRKQMVLREIMSSNVNNQEKLNFDGDIERYLDEKDDIFRLGCVFYQLITKESFIRLSNLHQHGESSDNSTVSSPTSTTTVIIKKEVDHQELLNGTGQTDGIASSSNTTVGNNLESATIQTNATNFEYVSIEEAISRDEKLTHQIMASKIHMSLLKSEAIPHLISPRLHNPSNNSSINHHSDGFVKISSSETSSPMSASSLLASPPSSERINPSSSTPFNASNETSLNTTPNMEKLKKSFYYCSHQNEQLLIGLLQQMTRLNPNQRPSLKKIILILEVLLKYNQIDQDICETLLSK</sequence>
<keyword evidence="3" id="KW-0723">Serine/threonine-protein kinase</keyword>
<dbReference type="InterPro" id="IPR027417">
    <property type="entry name" value="P-loop_NTPase"/>
</dbReference>
<comment type="catalytic activity">
    <reaction evidence="9">
        <text>L-seryl-[protein] + ATP = O-phospho-L-seryl-[protein] + ADP + H(+)</text>
        <dbReference type="Rhea" id="RHEA:17989"/>
        <dbReference type="Rhea" id="RHEA-COMP:9863"/>
        <dbReference type="Rhea" id="RHEA-COMP:11604"/>
        <dbReference type="ChEBI" id="CHEBI:15378"/>
        <dbReference type="ChEBI" id="CHEBI:29999"/>
        <dbReference type="ChEBI" id="CHEBI:30616"/>
        <dbReference type="ChEBI" id="CHEBI:83421"/>
        <dbReference type="ChEBI" id="CHEBI:456216"/>
        <dbReference type="EC" id="2.7.11.1"/>
    </reaction>
</comment>
<feature type="compositionally biased region" description="Basic and acidic residues" evidence="10">
    <location>
        <begin position="177"/>
        <end position="196"/>
    </location>
</feature>
<evidence type="ECO:0000256" key="8">
    <source>
        <dbReference type="ARBA" id="ARBA00047899"/>
    </source>
</evidence>
<dbReference type="SUPFAM" id="SSF52540">
    <property type="entry name" value="P-loop containing nucleoside triphosphate hydrolases"/>
    <property type="match status" value="1"/>
</dbReference>
<gene>
    <name evidence="12" type="ORF">NAEGRDRAFT_63086</name>
</gene>